<dbReference type="InterPro" id="IPR036291">
    <property type="entry name" value="NAD(P)-bd_dom_sf"/>
</dbReference>
<dbReference type="GO" id="GO:0016491">
    <property type="term" value="F:oxidoreductase activity"/>
    <property type="evidence" value="ECO:0007669"/>
    <property type="project" value="UniProtKB-KW"/>
</dbReference>
<evidence type="ECO:0000313" key="5">
    <source>
        <dbReference type="Proteomes" id="UP000014480"/>
    </source>
</evidence>
<keyword evidence="2" id="KW-0560">Oxidoreductase</keyword>
<dbReference type="Proteomes" id="UP000014480">
    <property type="component" value="Unassembled WGS sequence"/>
</dbReference>
<dbReference type="PRINTS" id="PR00081">
    <property type="entry name" value="GDHRDH"/>
</dbReference>
<name>A0A484FK11_COLOR</name>
<organism evidence="4 5">
    <name type="scientific">Colletotrichum orbiculare (strain 104-T / ATCC 96160 / CBS 514.97 / LARS 414 / MAFF 240422)</name>
    <name type="common">Cucumber anthracnose fungus</name>
    <name type="synonym">Colletotrichum lagenarium</name>
    <dbReference type="NCBI Taxonomy" id="1213857"/>
    <lineage>
        <taxon>Eukaryota</taxon>
        <taxon>Fungi</taxon>
        <taxon>Dikarya</taxon>
        <taxon>Ascomycota</taxon>
        <taxon>Pezizomycotina</taxon>
        <taxon>Sordariomycetes</taxon>
        <taxon>Hypocreomycetidae</taxon>
        <taxon>Glomerellales</taxon>
        <taxon>Glomerellaceae</taxon>
        <taxon>Colletotrichum</taxon>
        <taxon>Colletotrichum orbiculare species complex</taxon>
    </lineage>
</organism>
<proteinExistence type="inferred from homology"/>
<sequence length="330" mass="35721">MSSFGFHTTSEEVASEFANQIKGRTFLITGTSDGGLGAHVAITLAIHGPAALILVSRTRARTEPTIRKVHAVNPDVVVHFVQCELSDFDSVRSAAAAIHDLPVSKIDVLVNNAGVMALEKHTRDKQGYELQLSSNHLGHFLLTNLIVAKVVAAGPGSRIVNVSSDGYRVSFFDFEDWNFSKGRAYHDLVAYGQSKTANILFSVALAERFAGRGVVALSVHPGAVMSTGLVAHMQVDNLVDRLYEAALRTNGTQTFAAEPSEKTLSQGGASLLAAALDPAFERQSSAYIKDCKVVETLEYAHSPELAQRLWELSEELVGDRFKQSTRVREA</sequence>
<keyword evidence="5" id="KW-1185">Reference proteome</keyword>
<evidence type="ECO:0000313" key="4">
    <source>
        <dbReference type="EMBL" id="TDZ18188.1"/>
    </source>
</evidence>
<dbReference type="PANTHER" id="PTHR24320:SF283">
    <property type="entry name" value="RETINOL DEHYDROGENASE 11"/>
    <property type="match status" value="1"/>
</dbReference>
<dbReference type="PANTHER" id="PTHR24320">
    <property type="entry name" value="RETINOL DEHYDROGENASE"/>
    <property type="match status" value="1"/>
</dbReference>
<evidence type="ECO:0000256" key="2">
    <source>
        <dbReference type="ARBA" id="ARBA00023002"/>
    </source>
</evidence>
<comment type="caution">
    <text evidence="4">The sequence shown here is derived from an EMBL/GenBank/DDBJ whole genome shotgun (WGS) entry which is preliminary data.</text>
</comment>
<protein>
    <submittedName>
        <fullName evidence="4">Oxidoreductase</fullName>
    </submittedName>
</protein>
<dbReference type="STRING" id="1213857.A0A484FK11"/>
<dbReference type="SUPFAM" id="SSF51735">
    <property type="entry name" value="NAD(P)-binding Rossmann-fold domains"/>
    <property type="match status" value="1"/>
</dbReference>
<dbReference type="InterPro" id="IPR002347">
    <property type="entry name" value="SDR_fam"/>
</dbReference>
<evidence type="ECO:0000256" key="3">
    <source>
        <dbReference type="RuleBase" id="RU000363"/>
    </source>
</evidence>
<dbReference type="OrthoDB" id="191139at2759"/>
<dbReference type="Gene3D" id="3.40.50.720">
    <property type="entry name" value="NAD(P)-binding Rossmann-like Domain"/>
    <property type="match status" value="1"/>
</dbReference>
<dbReference type="AlphaFoldDB" id="A0A484FK11"/>
<accession>A0A484FK11</accession>
<reference evidence="5" key="2">
    <citation type="journal article" date="2019" name="Mol. Plant Microbe Interact.">
        <title>Genome sequence resources for four phytopathogenic fungi from the Colletotrichum orbiculare species complex.</title>
        <authorList>
            <person name="Gan P."/>
            <person name="Tsushima A."/>
            <person name="Narusaka M."/>
            <person name="Narusaka Y."/>
            <person name="Takano Y."/>
            <person name="Kubo Y."/>
            <person name="Shirasu K."/>
        </authorList>
    </citation>
    <scope>GENOME REANNOTATION</scope>
    <source>
        <strain evidence="5">104-T / ATCC 96160 / CBS 514.97 / LARS 414 / MAFF 240422</strain>
    </source>
</reference>
<dbReference type="Pfam" id="PF00106">
    <property type="entry name" value="adh_short"/>
    <property type="match status" value="1"/>
</dbReference>
<comment type="similarity">
    <text evidence="1 3">Belongs to the short-chain dehydrogenases/reductases (SDR) family.</text>
</comment>
<evidence type="ECO:0000256" key="1">
    <source>
        <dbReference type="ARBA" id="ARBA00006484"/>
    </source>
</evidence>
<reference evidence="5" key="1">
    <citation type="journal article" date="2013" name="New Phytol.">
        <title>Comparative genomic and transcriptomic analyses reveal the hemibiotrophic stage shift of Colletotrichum fungi.</title>
        <authorList>
            <person name="Gan P."/>
            <person name="Ikeda K."/>
            <person name="Irieda H."/>
            <person name="Narusaka M."/>
            <person name="O'Connell R.J."/>
            <person name="Narusaka Y."/>
            <person name="Takano Y."/>
            <person name="Kubo Y."/>
            <person name="Shirasu K."/>
        </authorList>
    </citation>
    <scope>NUCLEOTIDE SEQUENCE [LARGE SCALE GENOMIC DNA]</scope>
    <source>
        <strain evidence="5">104-T / ATCC 96160 / CBS 514.97 / LARS 414 / MAFF 240422</strain>
    </source>
</reference>
<dbReference type="EMBL" id="AMCV02000025">
    <property type="protein sequence ID" value="TDZ18188.1"/>
    <property type="molecule type" value="Genomic_DNA"/>
</dbReference>
<gene>
    <name evidence="4" type="primary">OXIR-1</name>
    <name evidence="4" type="ORF">Cob_v008850</name>
</gene>
<dbReference type="PRINTS" id="PR00080">
    <property type="entry name" value="SDRFAMILY"/>
</dbReference>